<sequence>MLASLSNICFGKKKMGRLTMDSTLVVSVSGPASYYCLTGCARSRITKKPRKNLNAANYSEVKLGFRAQKKMVMGLRQFTQRTGDGAGEPILDVDNGEELMHVQPSVSIALSNRSPESPGTLYITSKQVVWLSDVNRATGYAVDFLSLSLHAVSRDPEAYPSPCIYTQIEVEDGDDDESEGSDSESDVLDLSKVTEMRLVPSDSSQLDTLFEIFCECAELNPEPIEEEQEGHNWVFSADQMANEATVGEDSGWHFFQDPTNSIGHSNGDHDLANTVLQHADGIFSKPLALGSGLFLSEYLLLLLPFFFCFKSMINALRMQRRWNVTMTAANINDQRVEDAEEMGCDNGNVESLANYTHFQFLLVAIPSLLFWPIVLLYK</sequence>
<accession>A0ABQ8HFU0</accession>
<dbReference type="InterPro" id="IPR003521">
    <property type="entry name" value="ICln"/>
</dbReference>
<dbReference type="InterPro" id="IPR039924">
    <property type="entry name" value="ICln/Lot5/Saf5"/>
</dbReference>
<organism evidence="7 8">
    <name type="scientific">Xanthoceras sorbifolium</name>
    <dbReference type="NCBI Taxonomy" id="99658"/>
    <lineage>
        <taxon>Eukaryota</taxon>
        <taxon>Viridiplantae</taxon>
        <taxon>Streptophyta</taxon>
        <taxon>Embryophyta</taxon>
        <taxon>Tracheophyta</taxon>
        <taxon>Spermatophyta</taxon>
        <taxon>Magnoliopsida</taxon>
        <taxon>eudicotyledons</taxon>
        <taxon>Gunneridae</taxon>
        <taxon>Pentapetalae</taxon>
        <taxon>rosids</taxon>
        <taxon>malvids</taxon>
        <taxon>Sapindales</taxon>
        <taxon>Sapindaceae</taxon>
        <taxon>Xanthoceroideae</taxon>
        <taxon>Xanthoceras</taxon>
    </lineage>
</organism>
<evidence type="ECO:0008006" key="9">
    <source>
        <dbReference type="Google" id="ProtNLM"/>
    </source>
</evidence>
<comment type="subcellular location">
    <subcellularLocation>
        <location evidence="2">Cytoplasm</location>
    </subcellularLocation>
    <subcellularLocation>
        <location evidence="1">Nucleus</location>
    </subcellularLocation>
</comment>
<proteinExistence type="inferred from homology"/>
<dbReference type="InterPro" id="IPR011993">
    <property type="entry name" value="PH-like_dom_sf"/>
</dbReference>
<evidence type="ECO:0000313" key="7">
    <source>
        <dbReference type="EMBL" id="KAH7557481.1"/>
    </source>
</evidence>
<evidence type="ECO:0000256" key="4">
    <source>
        <dbReference type="ARBA" id="ARBA00022490"/>
    </source>
</evidence>
<evidence type="ECO:0000256" key="3">
    <source>
        <dbReference type="ARBA" id="ARBA00007054"/>
    </source>
</evidence>
<dbReference type="EMBL" id="JAFEMO010000011">
    <property type="protein sequence ID" value="KAH7557481.1"/>
    <property type="molecule type" value="Genomic_DNA"/>
</dbReference>
<dbReference type="Proteomes" id="UP000827721">
    <property type="component" value="Unassembled WGS sequence"/>
</dbReference>
<comment type="caution">
    <text evidence="7">The sequence shown here is derived from an EMBL/GenBank/DDBJ whole genome shotgun (WGS) entry which is preliminary data.</text>
</comment>
<dbReference type="Gene3D" id="2.30.29.30">
    <property type="entry name" value="Pleckstrin-homology domain (PH domain)/Phosphotyrosine-binding domain (PTB)"/>
    <property type="match status" value="1"/>
</dbReference>
<comment type="similarity">
    <text evidence="3">Belongs to the pICln (TC 1.A.47) family.</text>
</comment>
<keyword evidence="4" id="KW-0963">Cytoplasm</keyword>
<evidence type="ECO:0000256" key="6">
    <source>
        <dbReference type="SAM" id="Phobius"/>
    </source>
</evidence>
<gene>
    <name evidence="7" type="ORF">JRO89_XS11G0162200</name>
</gene>
<protein>
    <recommendedName>
        <fullName evidence="9">Chloride conductance regulatory protein ICln</fullName>
    </recommendedName>
</protein>
<feature type="transmembrane region" description="Helical" evidence="6">
    <location>
        <begin position="287"/>
        <end position="309"/>
    </location>
</feature>
<keyword evidence="6" id="KW-1133">Transmembrane helix</keyword>
<dbReference type="PANTHER" id="PTHR21399:SF0">
    <property type="entry name" value="METHYLOSOME SUBUNIT PICLN"/>
    <property type="match status" value="1"/>
</dbReference>
<dbReference type="Pfam" id="PF03517">
    <property type="entry name" value="Voldacs"/>
    <property type="match status" value="1"/>
</dbReference>
<feature type="transmembrane region" description="Helical" evidence="6">
    <location>
        <begin position="358"/>
        <end position="377"/>
    </location>
</feature>
<keyword evidence="6" id="KW-0472">Membrane</keyword>
<keyword evidence="8" id="KW-1185">Reference proteome</keyword>
<evidence type="ECO:0000313" key="8">
    <source>
        <dbReference type="Proteomes" id="UP000827721"/>
    </source>
</evidence>
<evidence type="ECO:0000256" key="5">
    <source>
        <dbReference type="ARBA" id="ARBA00023242"/>
    </source>
</evidence>
<dbReference type="PANTHER" id="PTHR21399">
    <property type="entry name" value="CHLORIDE CONDUCTANCE REGULATORY PROTEIN ICLN"/>
    <property type="match status" value="1"/>
</dbReference>
<reference evidence="7 8" key="1">
    <citation type="submission" date="2021-02" db="EMBL/GenBank/DDBJ databases">
        <title>Plant Genome Project.</title>
        <authorList>
            <person name="Zhang R.-G."/>
        </authorList>
    </citation>
    <scope>NUCLEOTIDE SEQUENCE [LARGE SCALE GENOMIC DNA]</scope>
    <source>
        <tissue evidence="7">Leaves</tissue>
    </source>
</reference>
<name>A0ABQ8HFU0_9ROSI</name>
<evidence type="ECO:0000256" key="2">
    <source>
        <dbReference type="ARBA" id="ARBA00004496"/>
    </source>
</evidence>
<keyword evidence="5" id="KW-0539">Nucleus</keyword>
<evidence type="ECO:0000256" key="1">
    <source>
        <dbReference type="ARBA" id="ARBA00004123"/>
    </source>
</evidence>
<keyword evidence="6" id="KW-0812">Transmembrane</keyword>
<dbReference type="PRINTS" id="PR01348">
    <property type="entry name" value="ICLNCHANNEL"/>
</dbReference>